<feature type="domain" description="BHLH" evidence="6">
    <location>
        <begin position="173"/>
        <end position="222"/>
    </location>
</feature>
<evidence type="ECO:0000259" key="6">
    <source>
        <dbReference type="PROSITE" id="PS50888"/>
    </source>
</evidence>
<evidence type="ECO:0000256" key="5">
    <source>
        <dbReference type="SAM" id="MobiDB-lite"/>
    </source>
</evidence>
<dbReference type="SMART" id="SM00353">
    <property type="entry name" value="HLH"/>
    <property type="match status" value="1"/>
</dbReference>
<dbReference type="Proteomes" id="UP001605036">
    <property type="component" value="Unassembled WGS sequence"/>
</dbReference>
<keyword evidence="4" id="KW-0539">Nucleus</keyword>
<dbReference type="InterPro" id="IPR036638">
    <property type="entry name" value="HLH_DNA-bd_sf"/>
</dbReference>
<dbReference type="GO" id="GO:0005634">
    <property type="term" value="C:nucleus"/>
    <property type="evidence" value="ECO:0007669"/>
    <property type="project" value="UniProtKB-SubCell"/>
</dbReference>
<feature type="region of interest" description="Disordered" evidence="5">
    <location>
        <begin position="1"/>
        <end position="53"/>
    </location>
</feature>
<keyword evidence="2" id="KW-0805">Transcription regulation</keyword>
<dbReference type="AlphaFoldDB" id="A0ABD1YIK2"/>
<dbReference type="PANTHER" id="PTHR31945:SF11">
    <property type="entry name" value="TRANSCRIPTION FACTOR ABORTED MICROSPORES"/>
    <property type="match status" value="1"/>
</dbReference>
<dbReference type="Pfam" id="PF00010">
    <property type="entry name" value="HLH"/>
    <property type="match status" value="1"/>
</dbReference>
<dbReference type="PROSITE" id="PS50888">
    <property type="entry name" value="BHLH"/>
    <property type="match status" value="1"/>
</dbReference>
<evidence type="ECO:0000256" key="4">
    <source>
        <dbReference type="ARBA" id="ARBA00023242"/>
    </source>
</evidence>
<proteinExistence type="predicted"/>
<feature type="compositionally biased region" description="Basic and acidic residues" evidence="5">
    <location>
        <begin position="13"/>
        <end position="27"/>
    </location>
</feature>
<name>A0ABD1YIK2_9MARC</name>
<keyword evidence="8" id="KW-1185">Reference proteome</keyword>
<reference evidence="7 8" key="1">
    <citation type="submission" date="2024-09" db="EMBL/GenBank/DDBJ databases">
        <title>Chromosome-scale assembly of Riccia fluitans.</title>
        <authorList>
            <person name="Paukszto L."/>
            <person name="Sawicki J."/>
            <person name="Karawczyk K."/>
            <person name="Piernik-Szablinska J."/>
            <person name="Szczecinska M."/>
            <person name="Mazdziarz M."/>
        </authorList>
    </citation>
    <scope>NUCLEOTIDE SEQUENCE [LARGE SCALE GENOMIC DNA]</scope>
    <source>
        <strain evidence="7">Rf_01</strain>
        <tissue evidence="7">Aerial parts of the thallus</tissue>
    </source>
</reference>
<accession>A0ABD1YIK2</accession>
<evidence type="ECO:0000313" key="7">
    <source>
        <dbReference type="EMBL" id="KAL2630633.1"/>
    </source>
</evidence>
<evidence type="ECO:0000256" key="1">
    <source>
        <dbReference type="ARBA" id="ARBA00004123"/>
    </source>
</evidence>
<dbReference type="CDD" id="cd11443">
    <property type="entry name" value="bHLH_AtAMS_like"/>
    <property type="match status" value="1"/>
</dbReference>
<dbReference type="PANTHER" id="PTHR31945">
    <property type="entry name" value="TRANSCRIPTION FACTOR SCREAM2-RELATED"/>
    <property type="match status" value="1"/>
</dbReference>
<gene>
    <name evidence="7" type="ORF">R1flu_015319</name>
</gene>
<dbReference type="InterPro" id="IPR011598">
    <property type="entry name" value="bHLH_dom"/>
</dbReference>
<dbReference type="Gene3D" id="4.10.280.10">
    <property type="entry name" value="Helix-loop-helix DNA-binding domain"/>
    <property type="match status" value="1"/>
</dbReference>
<protein>
    <recommendedName>
        <fullName evidence="6">BHLH domain-containing protein</fullName>
    </recommendedName>
</protein>
<evidence type="ECO:0000313" key="8">
    <source>
        <dbReference type="Proteomes" id="UP001605036"/>
    </source>
</evidence>
<dbReference type="SUPFAM" id="SSF47459">
    <property type="entry name" value="HLH, helix-loop-helix DNA-binding domain"/>
    <property type="match status" value="1"/>
</dbReference>
<organism evidence="7 8">
    <name type="scientific">Riccia fluitans</name>
    <dbReference type="NCBI Taxonomy" id="41844"/>
    <lineage>
        <taxon>Eukaryota</taxon>
        <taxon>Viridiplantae</taxon>
        <taxon>Streptophyta</taxon>
        <taxon>Embryophyta</taxon>
        <taxon>Marchantiophyta</taxon>
        <taxon>Marchantiopsida</taxon>
        <taxon>Marchantiidae</taxon>
        <taxon>Marchantiales</taxon>
        <taxon>Ricciaceae</taxon>
        <taxon>Riccia</taxon>
    </lineage>
</organism>
<dbReference type="InterPro" id="IPR051358">
    <property type="entry name" value="TF_AMS/ICE1/BHLH6-like"/>
</dbReference>
<feature type="region of interest" description="Disordered" evidence="5">
    <location>
        <begin position="146"/>
        <end position="171"/>
    </location>
</feature>
<dbReference type="EMBL" id="JBHFFA010000004">
    <property type="protein sequence ID" value="KAL2630633.1"/>
    <property type="molecule type" value="Genomic_DNA"/>
</dbReference>
<comment type="caution">
    <text evidence="7">The sequence shown here is derived from an EMBL/GenBank/DDBJ whole genome shotgun (WGS) entry which is preliminary data.</text>
</comment>
<comment type="subcellular location">
    <subcellularLocation>
        <location evidence="1">Nucleus</location>
    </subcellularLocation>
</comment>
<evidence type="ECO:0000256" key="2">
    <source>
        <dbReference type="ARBA" id="ARBA00023015"/>
    </source>
</evidence>
<dbReference type="Pfam" id="PF22754">
    <property type="entry name" value="bHLH-TF_ACT-like_plant"/>
    <property type="match status" value="1"/>
</dbReference>
<sequence>MVLSPEADPSSEANKESWRSGGEKDSETIYNPSGEGCSRMFDSENPWSNSSGMWEQGEAMMTSQPQMQLDFLDQRDIPLEDIDQPVFQKEGHIGSLSQGYGEVGPVDQSFHDMMMPLAGVPTMDSCASGNPLGDALARELNDTEVKQEMRADSSDGSDPMDEDEGNGTRFGKRHLSKNLVAERKRRKKLNERLYALRALVPKITKMDRASILGDAIEYVRELQLRVDSMHAELREEKDTLDVNAILGEGIRDGSFEHMKASDPTLDTNLDDQYVDYIVQPLEVNVHKVDDNVFSIRIMTEKSGGVFLGIHRVLEEYGLDILSASTMNFRGITLNVFSAEVNDQRVPLEEEVKASLVKICTASETAFEPSIEIPAEEEQLINSTINEQMGHKEIS</sequence>
<evidence type="ECO:0000256" key="3">
    <source>
        <dbReference type="ARBA" id="ARBA00023163"/>
    </source>
</evidence>
<keyword evidence="3" id="KW-0804">Transcription</keyword>
<dbReference type="InterPro" id="IPR054502">
    <property type="entry name" value="bHLH-TF_ACT-like_plant"/>
</dbReference>